<feature type="domain" description="Guanylate cyclase" evidence="1">
    <location>
        <begin position="311"/>
        <end position="429"/>
    </location>
</feature>
<accession>A0A1M7UGW8</accession>
<evidence type="ECO:0000313" key="2">
    <source>
        <dbReference type="EMBL" id="SHN82242.1"/>
    </source>
</evidence>
<dbReference type="GO" id="GO:0035556">
    <property type="term" value="P:intracellular signal transduction"/>
    <property type="evidence" value="ECO:0007669"/>
    <property type="project" value="InterPro"/>
</dbReference>
<dbReference type="InterPro" id="IPR050697">
    <property type="entry name" value="Adenylyl/Guanylyl_Cyclase_3/4"/>
</dbReference>
<dbReference type="EMBL" id="LT670849">
    <property type="protein sequence ID" value="SHN82242.1"/>
    <property type="molecule type" value="Genomic_DNA"/>
</dbReference>
<dbReference type="OrthoDB" id="7374210at2"/>
<dbReference type="AlphaFoldDB" id="A0A1M7UGW8"/>
<dbReference type="GO" id="GO:0006171">
    <property type="term" value="P:cAMP biosynthetic process"/>
    <property type="evidence" value="ECO:0007669"/>
    <property type="project" value="TreeGrafter"/>
</dbReference>
<dbReference type="SUPFAM" id="SSF55073">
    <property type="entry name" value="Nucleotide cyclase"/>
    <property type="match status" value="1"/>
</dbReference>
<dbReference type="PROSITE" id="PS50125">
    <property type="entry name" value="GUANYLATE_CYCLASE_2"/>
    <property type="match status" value="1"/>
</dbReference>
<dbReference type="Gene3D" id="3.30.70.1230">
    <property type="entry name" value="Nucleotide cyclase"/>
    <property type="match status" value="1"/>
</dbReference>
<protein>
    <submittedName>
        <fullName evidence="2">Adenylate cyclase, class 3</fullName>
    </submittedName>
</protein>
<dbReference type="GO" id="GO:0004016">
    <property type="term" value="F:adenylate cyclase activity"/>
    <property type="evidence" value="ECO:0007669"/>
    <property type="project" value="UniProtKB-ARBA"/>
</dbReference>
<evidence type="ECO:0000259" key="1">
    <source>
        <dbReference type="PROSITE" id="PS50125"/>
    </source>
</evidence>
<dbReference type="Pfam" id="PF19363">
    <property type="entry name" value="DUF5939"/>
    <property type="match status" value="1"/>
</dbReference>
<dbReference type="PANTHER" id="PTHR43081">
    <property type="entry name" value="ADENYLATE CYCLASE, TERMINAL-DIFFERENTIATION SPECIFIC-RELATED"/>
    <property type="match status" value="1"/>
</dbReference>
<name>A0A1M7UGW8_9BRAD</name>
<dbReference type="CDD" id="cd07302">
    <property type="entry name" value="CHD"/>
    <property type="match status" value="1"/>
</dbReference>
<dbReference type="InterPro" id="IPR029787">
    <property type="entry name" value="Nucleotide_cyclase"/>
</dbReference>
<dbReference type="Proteomes" id="UP000184096">
    <property type="component" value="Chromosome I"/>
</dbReference>
<dbReference type="PANTHER" id="PTHR43081:SF19">
    <property type="entry name" value="PH-SENSITIVE ADENYLATE CYCLASE RV1264"/>
    <property type="match status" value="1"/>
</dbReference>
<dbReference type="Pfam" id="PF00211">
    <property type="entry name" value="Guanylate_cyc"/>
    <property type="match status" value="1"/>
</dbReference>
<sequence length="480" mass="52369">MVSAVNEPLLDERLAALEEARAWSPRLISKLENHIRTADDLALFRINAFSFAQERSLAENEIIDLFLHATALGLFMMDWSLYCPQCCCVVESFRSLKGLHNHYHCAFCQVGFDAALDEYIAVAFTVSPDIRRIAFHDPEQLSAWDKFFKTQNTAEGVLPDGQPLVNAKAALARSVTYLPAGETTSIEIEVDEGTVVATCPAGRVALVISIAGAPASGPQVVPVAYGDDKANAHDVREMAPGKIVFALANKTSERGMFAIAVLPPGFDMSGAPVHFIPFLNGKRLLTTQAFRDLFRSEVIKAQEGIGVKDITLLFTDLKGSTALYDRIGDLNAFALVQRHFDLIQDVVVRHRGAIIKTIGDAVMATFLEPADAVAAALSMRNEIDVFNRTQADRALILKIGIHKGAAIAVTLNERLDYFGQTVNIAARVQQLADAEEIFVSEDVYSAEGVHALLASREVASSVSKLKGVQQDLRVFRVAKD</sequence>
<gene>
    <name evidence="2" type="ORF">SAMN05444170_5053</name>
</gene>
<dbReference type="RefSeq" id="WP_072821980.1">
    <property type="nucleotide sequence ID" value="NZ_LT670849.1"/>
</dbReference>
<dbReference type="SMART" id="SM00044">
    <property type="entry name" value="CYCc"/>
    <property type="match status" value="1"/>
</dbReference>
<evidence type="ECO:0000313" key="3">
    <source>
        <dbReference type="Proteomes" id="UP000184096"/>
    </source>
</evidence>
<proteinExistence type="predicted"/>
<dbReference type="InterPro" id="IPR001054">
    <property type="entry name" value="A/G_cyclase"/>
</dbReference>
<organism evidence="2 3">
    <name type="scientific">Bradyrhizobium erythrophlei</name>
    <dbReference type="NCBI Taxonomy" id="1437360"/>
    <lineage>
        <taxon>Bacteria</taxon>
        <taxon>Pseudomonadati</taxon>
        <taxon>Pseudomonadota</taxon>
        <taxon>Alphaproteobacteria</taxon>
        <taxon>Hyphomicrobiales</taxon>
        <taxon>Nitrobacteraceae</taxon>
        <taxon>Bradyrhizobium</taxon>
    </lineage>
</organism>
<dbReference type="InterPro" id="IPR045983">
    <property type="entry name" value="GUC-dom-containing_N"/>
</dbReference>
<reference evidence="3" key="1">
    <citation type="submission" date="2016-11" db="EMBL/GenBank/DDBJ databases">
        <authorList>
            <person name="Varghese N."/>
            <person name="Submissions S."/>
        </authorList>
    </citation>
    <scope>NUCLEOTIDE SEQUENCE [LARGE SCALE GENOMIC DNA]</scope>
    <source>
        <strain evidence="3">GAS401</strain>
    </source>
</reference>
<keyword evidence="3" id="KW-1185">Reference proteome</keyword>